<evidence type="ECO:0000256" key="1">
    <source>
        <dbReference type="SAM" id="MobiDB-lite"/>
    </source>
</evidence>
<sequence length="144" mass="16051">MFGSRRHTTTRRTRPTFWTRLKGPNARTRTYKTEETTHNTGRRHHGHRANGYGATTTSKTAPPPTTAGGMTAHHHRRRPSIGDKVSGAMLKLKGSFTRRPGLKLTYNALRLPVRGECTELMGEGVGIGMRTKAERLEDALDAYP</sequence>
<feature type="region of interest" description="Disordered" evidence="1">
    <location>
        <begin position="32"/>
        <end position="81"/>
    </location>
</feature>
<organism evidence="2 3">
    <name type="scientific">Byssochlamys spectabilis (strain No. 5 / NBRC 109023)</name>
    <name type="common">Paecilomyces variotii</name>
    <dbReference type="NCBI Taxonomy" id="1356009"/>
    <lineage>
        <taxon>Eukaryota</taxon>
        <taxon>Fungi</taxon>
        <taxon>Dikarya</taxon>
        <taxon>Ascomycota</taxon>
        <taxon>Pezizomycotina</taxon>
        <taxon>Eurotiomycetes</taxon>
        <taxon>Eurotiomycetidae</taxon>
        <taxon>Eurotiales</taxon>
        <taxon>Thermoascaceae</taxon>
        <taxon>Paecilomyces</taxon>
    </lineage>
</organism>
<evidence type="ECO:0000313" key="3">
    <source>
        <dbReference type="Proteomes" id="UP000018001"/>
    </source>
</evidence>
<comment type="caution">
    <text evidence="2">The sequence shown here is derived from an EMBL/GenBank/DDBJ whole genome shotgun (WGS) entry which is preliminary data.</text>
</comment>
<reference evidence="3" key="1">
    <citation type="journal article" date="2014" name="Genome Announc.">
        <title>Draft genome sequence of the formaldehyde-resistant fungus Byssochlamys spectabilis No. 5 (anamorph Paecilomyces variotii No. 5) (NBRC109023).</title>
        <authorList>
            <person name="Oka T."/>
            <person name="Ekino K."/>
            <person name="Fukuda K."/>
            <person name="Nomura Y."/>
        </authorList>
    </citation>
    <scope>NUCLEOTIDE SEQUENCE [LARGE SCALE GENOMIC DNA]</scope>
    <source>
        <strain evidence="3">No. 5 / NBRC 109023</strain>
    </source>
</reference>
<gene>
    <name evidence="2" type="ORF">PVAR5_4583</name>
</gene>
<dbReference type="AlphaFoldDB" id="V5I0F4"/>
<accession>V5I0F4</accession>
<dbReference type="EMBL" id="BAUL01000143">
    <property type="protein sequence ID" value="GAD95935.1"/>
    <property type="molecule type" value="Genomic_DNA"/>
</dbReference>
<protein>
    <submittedName>
        <fullName evidence="2">Uncharacterized protein</fullName>
    </submittedName>
</protein>
<dbReference type="OrthoDB" id="5426707at2759"/>
<name>V5I0F4_BYSSN</name>
<dbReference type="InParanoid" id="V5I0F4"/>
<feature type="compositionally biased region" description="Low complexity" evidence="1">
    <location>
        <begin position="49"/>
        <end position="71"/>
    </location>
</feature>
<proteinExistence type="predicted"/>
<dbReference type="HOGENOM" id="CLU_1796198_0_0_1"/>
<keyword evidence="3" id="KW-1185">Reference proteome</keyword>
<evidence type="ECO:0000313" key="2">
    <source>
        <dbReference type="EMBL" id="GAD95935.1"/>
    </source>
</evidence>
<dbReference type="eggNOG" id="ENOG502SATA">
    <property type="taxonomic scope" value="Eukaryota"/>
</dbReference>
<dbReference type="Proteomes" id="UP000018001">
    <property type="component" value="Unassembled WGS sequence"/>
</dbReference>